<feature type="compositionally biased region" description="Low complexity" evidence="3">
    <location>
        <begin position="2707"/>
        <end position="2718"/>
    </location>
</feature>
<feature type="region of interest" description="Disordered" evidence="3">
    <location>
        <begin position="5310"/>
        <end position="5350"/>
    </location>
</feature>
<evidence type="ECO:0000259" key="4">
    <source>
        <dbReference type="SMART" id="SM00382"/>
    </source>
</evidence>
<feature type="compositionally biased region" description="Low complexity" evidence="3">
    <location>
        <begin position="6891"/>
        <end position="6909"/>
    </location>
</feature>
<feature type="region of interest" description="Disordered" evidence="3">
    <location>
        <begin position="4661"/>
        <end position="4684"/>
    </location>
</feature>
<keyword evidence="2" id="KW-0067">ATP-binding</keyword>
<evidence type="ECO:0000256" key="2">
    <source>
        <dbReference type="ARBA" id="ARBA00022840"/>
    </source>
</evidence>
<feature type="region of interest" description="Disordered" evidence="3">
    <location>
        <begin position="4739"/>
        <end position="4759"/>
    </location>
</feature>
<feature type="domain" description="AAA+ ATPase" evidence="4">
    <location>
        <begin position="645"/>
        <end position="947"/>
    </location>
</feature>
<feature type="region of interest" description="Disordered" evidence="3">
    <location>
        <begin position="4196"/>
        <end position="4219"/>
    </location>
</feature>
<feature type="compositionally biased region" description="Basic and acidic residues" evidence="3">
    <location>
        <begin position="1586"/>
        <end position="1598"/>
    </location>
</feature>
<feature type="compositionally biased region" description="Acidic residues" evidence="3">
    <location>
        <begin position="6397"/>
        <end position="6408"/>
    </location>
</feature>
<evidence type="ECO:0000256" key="3">
    <source>
        <dbReference type="SAM" id="MobiDB-lite"/>
    </source>
</evidence>
<feature type="compositionally biased region" description="Low complexity" evidence="3">
    <location>
        <begin position="529"/>
        <end position="545"/>
    </location>
</feature>
<dbReference type="Gene3D" id="3.40.50.300">
    <property type="entry name" value="P-loop containing nucleotide triphosphate hydrolases"/>
    <property type="match status" value="7"/>
</dbReference>
<dbReference type="SUPFAM" id="SSF52540">
    <property type="entry name" value="P-loop containing nucleoside triphosphate hydrolases"/>
    <property type="match status" value="6"/>
</dbReference>
<feature type="compositionally biased region" description="Basic and acidic residues" evidence="3">
    <location>
        <begin position="6578"/>
        <end position="6589"/>
    </location>
</feature>
<feature type="compositionally biased region" description="Gly residues" evidence="3">
    <location>
        <begin position="5077"/>
        <end position="5089"/>
    </location>
</feature>
<feature type="compositionally biased region" description="Pro residues" evidence="3">
    <location>
        <begin position="6150"/>
        <end position="6261"/>
    </location>
</feature>
<feature type="domain" description="AAA+ ATPase" evidence="4">
    <location>
        <begin position="140"/>
        <end position="291"/>
    </location>
</feature>
<organism evidence="5 6">
    <name type="scientific">Paratrimastix pyriformis</name>
    <dbReference type="NCBI Taxonomy" id="342808"/>
    <lineage>
        <taxon>Eukaryota</taxon>
        <taxon>Metamonada</taxon>
        <taxon>Preaxostyla</taxon>
        <taxon>Paratrimastigidae</taxon>
        <taxon>Paratrimastix</taxon>
    </lineage>
</organism>
<feature type="region of interest" description="Disordered" evidence="3">
    <location>
        <begin position="517"/>
        <end position="545"/>
    </location>
</feature>
<evidence type="ECO:0000256" key="1">
    <source>
        <dbReference type="ARBA" id="ARBA00022741"/>
    </source>
</evidence>
<protein>
    <submittedName>
        <fullName evidence="5">AAA ATPase midasin</fullName>
    </submittedName>
</protein>
<dbReference type="InterPro" id="IPR040848">
    <property type="entry name" value="AAA_lid_7"/>
</dbReference>
<dbReference type="Proteomes" id="UP001141327">
    <property type="component" value="Unassembled WGS sequence"/>
</dbReference>
<name>A0ABQ8UKG5_9EUKA</name>
<feature type="compositionally biased region" description="Basic and acidic residues" evidence="3">
    <location>
        <begin position="6056"/>
        <end position="6070"/>
    </location>
</feature>
<feature type="compositionally biased region" description="Low complexity" evidence="3">
    <location>
        <begin position="55"/>
        <end position="64"/>
    </location>
</feature>
<dbReference type="PRINTS" id="PR01217">
    <property type="entry name" value="PRICHEXTENSN"/>
</dbReference>
<sequence length="7249" mass="761496">MALASSLGMSDAARLQLAESTPEGPLPLLQDELALSGTSASSLSLPASPAPAPSAPRSSGLPASTPYELLLGHIRSRSRGAPEAPATGASTPKPILLTPTTLLNLQALALAACRSTATTAAPPRGEAAGPSSSAPAPHSMSAPVLVSGPPGVGKSILIDELARATGNEVVRLYLGDQSDARDILGTYVCTDVAGEFRWQPGLLTRAVTSVRPQTSGDLRTLVARMGSSAPMVLTPAPSALCRHLAQGSWLVIEDIETVSFEVIAVLIPLLESGRLLIPSRAETIAAHPAFQLWATCTSFPAASGPGASSGGANEISDPDSGTGMGGVASASASSKQSLAVVKRYMTEVVVHGLRAPELGALLRARYPALRPLSGLLLSGFLTAIHTFRHPPAALAAAVGGGIALTGEAWPGGVDEVLRAVGAMPPAEQDELHGRLWGRWVTVRDLFRWCDRLQKTVASQLPPAGPAPSAPRGYTMEALLEELRADPQTTVAMGTLEQAYLEALDLFLGPLPHTAPAALTAPAPSPASSPKPGSGPASGPSGPSASALLVGQQLRMRELLTARLAPLFRLPPERVAALTEGRTPAWQPVASPVRAVEVGRFQMPLGPSAPAQPQGPAPAGPAAQRPYVRTRAMLLLLERLAGCVAAGEPALLVGETGAGKATAIRHLAGALHQPLQVYNLTQQSESSDLLGGFRPVSVGQICMGLVNRFVDLFGRTFSARANGPFLDRLRRAFDRQQWRPLVKLLRGAIKMVDAKQRAAAAALAPSPVAALAPSPVAALAPSPVAKKRPPPPAAQAEKAGGDAGAAVLTAALAEEWARMGATLQQFERQLAATSGEEAPANESGAGAGFGFAFVEGVLVKALREGQWVLLDEINMASQETLERLSSLLEGTQGTLCLYERGDTAPLQRHPNFRLFASMTPPHSDVGKRDLPGALRSRFTELFVDELEQPAELADLVRQYLPRELPLGRLVPAVVSFYLAARRHAQTGLTDGTAQKPRYSLRTLCRSLEYLATGAPVYGLARTLYDGFAMSFMSLLGDSSQPAMRHIILSHLIAPSVGEAALAQLDNQLVTDPKARPDTIRVEHFLLPRGPLEAHEVPGYTITPTVQRHLTELCRAATLLHGYPVLLQGPTSAGKTAMVEYLAHRTGHRFVRINNHEQTDLREYIGTYATNEQGRFDFVDGPLVQALKHGDWIVLDELNLASAEVLEALNRLLDDSHRELFVADTQERVRPHPHFMLFATQNPPGLYGGRKVLSRAFRQRFTILERRCGMAPSHCARLVGIMKALELSRSRSQIFAGKHGFITLRDLFRWALRAAQPHQTAAGAPPGLDLSVHALLPLAREGYYLLAERLRTPEERRVVQEVLEKVLKVTLPGPDALYGLHTASAAQARADQQRLGARSRAEVLMAGAVPDMDAFLVAHFPDLRWLLPAYRHLLPAPEQAQCPAELEPFRSIVWTTSFKRLFVLVARAMIAEPVLIVGDTGCGKTTVCQLLAALLQRPLHILNCHRNTETADLLGGLRPVRGREDIDRRLRAALERCLALRQCAPAASEPAPTLADLVARFERCAPAPSPSPSPPPMTPPPAASPPPEGDRPAKRDRTEPEEAPAPVPAPSPAQQVEEEVRSLLKQHRQLFAWYDGPLVTAMRAGHMLVLDEISLADDAALERLNSVLEPSRTLGGTPVEEIVAVPNFALLATMNPGGDFGKKELSPALRNRFTEIWAPQVTDPEDLRAIVEAHLHPALPRGLVEDVMSFLAFMPQAQQQQPAKAPPRRLPALLEQQPCPGRPGAGLGAPIGELAGEPSVRDLLAWVHFTNCTFPILGDLGALLHGCCMMLLDGLAVRTAWSEQACLTARDNCARFFFERYGAQLGQPAEPTYAALTATLGRPVSLGPGSPPLEEPRSEAAARFGVAPFFIDRGPAPHPGALQYSLRARTTARNASRVLRAMQLHRPVLLEGSPGVGKTSLITALARASGHSLTRINLSEQTDLVDLLGCDLPVEGEGTFSWSDGIFLKALKAGDWVILDELNLASQTVLEGLNACLDHRAEVYIPELQRTFVCPPSFCVFACQNPYNQGGGRKGLPKSFLNRFTQVYVDALDGEDYLFILETLYPALPAALLGAMIRFNQAVHQAVTVEARFGRAGAPWEFNLRDMVRWCDMVAAVAGPTAPEGPLSPALVGAAARFMEVLYMHRLRSRWDRAQVGAAFAQIFGPGARLEECPLDYSTPQFVQIGHAVLPRLLHTPAQPALDEQAQPQLPSPAAARPVLLLHHQRSALQALMHAIARGWLSIITGPGGAGKTALTRPAQTRPAQTRPAQTRPAQTRPAQTRPAQTRPAQTHPPADPPLFAMFARAFSPVVALLTRPCFPFAPAWDGWRGRGMDGGVVQVRYLAQATGNTVHEFPMSSAVDTSELLGGYEQADLGRHARSLRDQMGHCAGLLMQALLLASAAPAGPVNREAALGCCERLKESLGHVGAALAHFNEAAAATTSAATATAPAPTTGPLEAYLGRLRSLLALCTEARALALCGPQPQGGAGCPVGEADLGRLGEEIRRLEGLGQVGAGGNFEWLDGVLVKALEQGHWLVLDNVNFCSPTVLDRLNPLLEQDGLGILTLTEQGLAPGQTEPRVIRAHPNFRLIFVMDPKYGEISRAMRNRGIEIFLLSPAEFALDLPPLIAPAEVAPASKDDKAPVATASVTLTAPADWAELVALGPTPAPKHPAASGAAADAGAGQGPPPSMAEGLLEGLQGAQPGPTDPLAPADVAALRALHWLAPQAALGRSLVALGAPGASKKRPAKATQPPAEMAAPACEPHALAARWCEAHPREAVLLADGMRLLNAIGIPGAELPIRMYLFHTALARHFLPAGLQALGRPFPYEEAEGDGAEQPAPLPATAGMAPPTGSLAQGGIKARSFRHLVHWASLTREHLATGAASLYESLRYCMGLTYTPARMTAAQAPQAPAGPERRPTDLLADEDADEDPSAPTSGGAAPGEQARSLAADLYERLFGDLAEPGADAGAGAQERRESILGMTGGGLTALADPLLCTPRPLGLPSAQGALLRRACGPLVFLLRACCAPGQLPLVVLGRLAAQVRTVLPPELHGAAGWYLGRAVQGASAAEWVVREGLCPFMQDRPLAGPGTEPWAALVATLQERRGAALAELAGLLAQAQEAEMAALRARAKGPVTSFMSGASRMDAALLRHQPTDPRHNQPLLDLVAAQAAGSSPRAAELVGDLGRLGAQLQLATALRLHGLLVERPHLVQGPVAFPALSALQASYALAPRVAQESAPQWCQRVDPFRLRQALPHTAVAHVWPLVGALGRLVAAWVRDGRLAEPLGTLGHLYQYLWRLLSAAAAPSPAGPTRAARPSADKATLTVSFPMDLFAGALHRLQKTLLALPADGLPDELAAIMRAVQLCLFGAPAAAPGAQAPAPVDLARTARLLAVPVTKSWLWLRMGHPPALFQQGQGRWMAIQARLLPLLRALSLLGHHATTGLGWLTFDEARVYPTQAALLPRALTAAQRRVDRELEASAAPGAAPTQLSWSFGGGIKKKKQAAAEGAAEGLQGGHGQRRDPVLDGLADLLLVPERVPSDEDDEGAAALALPEAPQQPHGPHLKKGSTAGLIAEARTLFMAETTGRVAGPLPARLLALVPPAALAAAGTRADPALIASYGELRPLLVQAAATLLWAATADDERTQQEAARGAATPLPTGAPPAATAPAITASAAPAGDLAAAVAPLEGAPAMMAARLLGAWRLCQPTAAPSSSGTTAPAASALPTTVAAVANAPQGLTLLLAAALVRDRRLLAALQQVAAQAAVALALGAACPPEQLRALAGAARRLLGQWVDSRETLLPTTLPLADAAPLQLIAWAAEAGPQSPSSQWAFAVHQATTALQGALWSPLFPAAFGPDRVLAGPGLLQRPLEPALLLELASRCAVLPLAAIRPRAEVLRSLLASLCGAARPRALAAAGHPAWVEARTAMAVLLHSVGALGASIPAGPARRRFEELLAQLRAALLLAAPAPAPAAEGAAPLGALCEELCALLRLESRDGRMGALPQTAPGQPAAGLVAWCVAPALALARHLVALPADAPEEAALRCEALTGALWTLVGLLDLHALLPGAPVDPALAPQSRLALLVHRRGLGCVGRAVGAAGRKLLWGQTDPPAGEAPGCEGDEAPERIAALSVEVARARTQAIRRPTQLPLPLLEPARARREMGGGQADMAAEGPEGSSETRPSDEADRIVAHAAAHGALLAGPPPAQEDDEAAAEERAEVLPAEDRALAGVPHYGSLHREVQHYLATAAPPHMAADLLQALLAAAQAAPAEGIPWPPREEGAAPLEGPAQALAREVRWQENGRGFVRRLSEQYGAAYPDVVGPLATAATRCLHGLRMCARPALVATQWPTAPPKDAAPTPTLLQAARALVSVPTVRPEQLSRLEAARVLTAPQTAATLEGFLVGGLSPAALRTSLLQMGLAHLCLHVMGLAAPAGQGTQSARQALESHQDRAGRLGEALPLLEATLGRFVMAWSQWHLAQLRAAEEKAALFKARPGRGKQAATIAKGAEPLDAAGVVTAMERGEHIDTETIRRYAMTLGSAGPMPRGAAADPDNFRAGGPRGANKKPAAQAGGSGAVSALGLDSEEQVKARQEAQQARECATLFPDYFGDFADMRTDEGDPLLWAHQQQQGQGPAGPAPSSAGESANNSNVDGIDVAALKDPEWAERLGEAFVAVFAGADALEEALAGDEDILEQEAADAERAAAAALRGSAPAAPAPATASRQTRLLRRRAAAMKHRRQRAAALAAANPMNVGGQAVPLLDLIQAESARLGAALLPALQERLPAAFEGQAQGWALLTLALPLLQATPPPAPSGAEVALGCAPATGRLAADLLRETQATLGAALSPEDLAAAVGAGDPYHDPYPAEAQLAVGPLLEMRARVQQLLSRFPGVLPLRNIDALCARLLGFPHGTPLAKFLMGIELLHTEAQQRWELGQEDRSLTLAPQIRLLQALIVRWRRLEVHSWSTLLRARARAHRSRALRWWFRLYEVLFMRGPLSHLQDPANEPPAPTPADQDQAPEEEGEAPAQGRSDAPPTAATCLGPGTGGRMEGGPGRAGAHLGPLVGVRCGRGSDGADLDAAGAEGYLREALQTVDAFLHASTLGEFPARMALARALLNHMRLWRARLAAPHRGCRAPAAPAEGPVCPRCALAARYVERLAGGAEQLLAHYGLFAEQRDRVLQGRARPVLDQLRQHARLARWDEMNFEALRESKLRQHRKLLLFLHRYDEALEGPMGDLILTPAEQQWTAQPQSRAAFGLLQEGAAPGSGALAEDLARMGGEEEAPEAEQPDSAQQPPATDGAAATPTSASGAHLAAAPSGGEGWLVAEGLLGPKTDEQAAPAPGGALVLPLLGGRTLGQLARTLRALSRASIRPAPSPKAEGPAGVRNPARLLEAAAGHLGETVDEIIAQCAAFHQASAAARAEIDRQVQAKQAALKAAREAARAAPGRKKLSWHDQEAAAGEIKVPTGGLASRQVQHAGLVSLLRALRRMGLGTAPLRTGASSLLGDLIDLTAAAAEPAPSAAAAAAAGPVAAFAGAEPPSANGLALPTASLGSHLAMLLRACTCRWVAPAAVAGLGRDWAAAEGYFTRCLVRMSALRASSRGAPNGQLQPVERDRCMMSAEAALALVAHQRTLLAEALRQLPRLVAALEWLAALGAAKEVKEGPAAPKEGAAAGVGRLALPEPEWAAHWLGLLERTGMALRDHLTQLGTLAATLAQALPAQAAPTSQAARAQAHLRALVGAIGPVMAALDNQRSAAAAARPQQPQQHERPLPLAMPLPSGAALDWWASQGCPALQGALGELLGLLERPFVEEGARPEEAGPMGLLDQATGPYLRLVAAQLADFQAQYRARAAPRPAEGEQAASQAQAERVQAALAVPLQAVAEWVLAANQQAMSGREDRPDPAAPEDEADEDGCIRRAHRRLAEACRWYALGPLWARLDPLLAAAAGLLADPAAGVHVARTLAPLTGLLGQHLATAVRMATAGAQWHRSAGKLTYVLVNTFNGLLAKGFCAVTAQDARDAEQQALDEQAKAEADKNGPSGAPQAGVGMGEGEGEKDVSGQITHEDQLLGMREEEPQPPKDQPEEPNQGGFDVAADFQADLQDMPQQEQPSALAPGPRPRPSPPALAPASPPALAPALAPGPRPRPSPPALAPGLAPGPRPPALAPRPSPPGPRPPALAPRPSPPASPPALAPGPRPRPSPRPSPPALAPGPRPPALAPRPSPPGPRPRLSDAAAKPEPEEGDQQPSGAPRAGKDKPQKPRPGQPKGGDRAREEQPPQEGDDQQAGEAPQEGDDQPGQAEDDGAGEGPEGPPEEERAGPEQAPNEGEGPALEDAQAPGAAPELPEELTLDREPDGEGPAPDEAAPDEAEADEQEGPGAKDSKDLEVEVEAEPPSDQAAPLEPMTAEDAEKPAEGEAEAEGEAAPMEKEPEGGLQQEEPVPAPSPEGEPQAQPAEEEAPREEQQGAGGQDQAHPEKPAPQGAAGQEGRGGRGAPLSGPQPQGQKGPGEEANEEDKEGAEEGPKEGPVDEQQAEQPAQPEIGAAQEKGEAGEEEGRMGQHARPTADEEEEGRWRINRPDQAPQPQGEPRPRDANPLHDTNPFRSTGAAARAWHRRLHMLADPTAPEEDEAPRPDQPTAQEATPEGQQAPEAQAQAGTFRFARERGAQAEAQAETQVLGAATQEQLTQEPEAQVHEPPEEQPQGPQQQQEEDQTDGAKGRAAQDALDQDEPDLAPMQLDAPEPHGRRKGKQNQRRPEGGQPEGEGEGEAGPLEPQEAPGPGEGAAQPEAPPPASYAVTKEALLTQQRPVQAPPGPASQEAAPEEQQQPVTDEVRHAAHPLPECSARPCRPTAPPSPPRLAPFLAGDAPADPASPSSHSSSERRARGAECERRWEQMEAATGDLAQDLCEQLRLILAPTLASKLRGDFRSGRRLNMRKVIPYIASHFRKDKIWMRRAQPDKRRYQVLVCIDDSASMALAGAGNMALAALAVLCRALARLEVGQIAVCSFGDQVRLVHPFDVPFSDQCGPAVVGQFTFAQRSTNVGALMRAVTGLLYQARFGAASPPAGATLTGLPPQAPGSELLGTGPAGGGGGADGSAQQLCFVLSDGRISDKRGLVGMVAEAASKGIFLVFVILDNCPGPAGAPAAAGGSKAVTTSIVDMKTITFPGPGKVVAVPYLEDFPFPYYVILRDVQALPEVLGDALRQWIELMERTSAARA</sequence>
<dbReference type="Pfam" id="PF07728">
    <property type="entry name" value="AAA_5"/>
    <property type="match status" value="8"/>
</dbReference>
<proteinExistence type="predicted"/>
<feature type="region of interest" description="Disordered" evidence="3">
    <location>
        <begin position="780"/>
        <end position="799"/>
    </location>
</feature>
<dbReference type="InterPro" id="IPR003593">
    <property type="entry name" value="AAA+_ATPase"/>
</dbReference>
<feature type="compositionally biased region" description="Acidic residues" evidence="3">
    <location>
        <begin position="2959"/>
        <end position="2968"/>
    </location>
</feature>
<feature type="domain" description="AAA+ ATPase" evidence="4">
    <location>
        <begin position="1468"/>
        <end position="1721"/>
    </location>
</feature>
<feature type="compositionally biased region" description="Polar residues" evidence="3">
    <location>
        <begin position="2296"/>
        <end position="2327"/>
    </location>
</feature>
<feature type="compositionally biased region" description="Low complexity" evidence="3">
    <location>
        <begin position="6847"/>
        <end position="6859"/>
    </location>
</feature>
<dbReference type="PANTHER" id="PTHR48103:SF2">
    <property type="entry name" value="MIDASIN"/>
    <property type="match status" value="1"/>
</dbReference>
<feature type="compositionally biased region" description="Acidic residues" evidence="3">
    <location>
        <begin position="6313"/>
        <end position="6338"/>
    </location>
</feature>
<feature type="region of interest" description="Disordered" evidence="3">
    <location>
        <begin position="2289"/>
        <end position="2334"/>
    </location>
</feature>
<feature type="region of interest" description="Disordered" evidence="3">
    <location>
        <begin position="1563"/>
        <end position="1618"/>
    </location>
</feature>
<feature type="region of interest" description="Disordered" evidence="3">
    <location>
        <begin position="2699"/>
        <end position="2746"/>
    </location>
</feature>
<comment type="caution">
    <text evidence="5">The sequence shown here is derived from an EMBL/GenBank/DDBJ whole genome shotgun (WGS) entry which is preliminary data.</text>
</comment>
<feature type="region of interest" description="Disordered" evidence="3">
    <location>
        <begin position="1"/>
        <end position="65"/>
    </location>
</feature>
<feature type="compositionally biased region" description="Basic and acidic residues" evidence="3">
    <location>
        <begin position="6910"/>
        <end position="6920"/>
    </location>
</feature>
<feature type="compositionally biased region" description="Pro residues" evidence="3">
    <location>
        <begin position="1565"/>
        <end position="1585"/>
    </location>
</feature>
<feature type="domain" description="AAA+ ATPase" evidence="4">
    <location>
        <begin position="1942"/>
        <end position="2091"/>
    </location>
</feature>
<dbReference type="InterPro" id="IPR041190">
    <property type="entry name" value="Midasin_AAA_lid_5"/>
</dbReference>
<dbReference type="InterPro" id="IPR036465">
    <property type="entry name" value="vWFA_dom_sf"/>
</dbReference>
<dbReference type="CDD" id="cd00009">
    <property type="entry name" value="AAA"/>
    <property type="match status" value="2"/>
</dbReference>
<keyword evidence="6" id="KW-1185">Reference proteome</keyword>
<dbReference type="Pfam" id="PF17865">
    <property type="entry name" value="AAA_lid_5"/>
    <property type="match status" value="1"/>
</dbReference>
<dbReference type="PANTHER" id="PTHR48103">
    <property type="entry name" value="MIDASIN-RELATED"/>
    <property type="match status" value="1"/>
</dbReference>
<dbReference type="SUPFAM" id="SSF53300">
    <property type="entry name" value="vWA-like"/>
    <property type="match status" value="1"/>
</dbReference>
<feature type="region of interest" description="Disordered" evidence="3">
    <location>
        <begin position="4577"/>
        <end position="4611"/>
    </location>
</feature>
<reference evidence="5" key="1">
    <citation type="journal article" date="2022" name="bioRxiv">
        <title>Genomics of Preaxostyla Flagellates Illuminates Evolutionary Transitions and the Path Towards Mitochondrial Loss.</title>
        <authorList>
            <person name="Novak L.V.F."/>
            <person name="Treitli S.C."/>
            <person name="Pyrih J."/>
            <person name="Halakuc P."/>
            <person name="Pipaliya S.V."/>
            <person name="Vacek V."/>
            <person name="Brzon O."/>
            <person name="Soukal P."/>
            <person name="Eme L."/>
            <person name="Dacks J.B."/>
            <person name="Karnkowska A."/>
            <person name="Elias M."/>
            <person name="Hampl V."/>
        </authorList>
    </citation>
    <scope>NUCLEOTIDE SEQUENCE</scope>
    <source>
        <strain evidence="5">RCP-MX</strain>
    </source>
</reference>
<feature type="compositionally biased region" description="Low complexity" evidence="3">
    <location>
        <begin position="6565"/>
        <end position="6577"/>
    </location>
</feature>
<feature type="compositionally biased region" description="Low complexity" evidence="3">
    <location>
        <begin position="6669"/>
        <end position="6691"/>
    </location>
</feature>
<evidence type="ECO:0000313" key="5">
    <source>
        <dbReference type="EMBL" id="KAJ4459704.1"/>
    </source>
</evidence>
<feature type="region of interest" description="Disordered" evidence="3">
    <location>
        <begin position="120"/>
        <end position="146"/>
    </location>
</feature>
<feature type="compositionally biased region" description="Basic and acidic residues" evidence="3">
    <location>
        <begin position="6087"/>
        <end position="6117"/>
    </location>
</feature>
<feature type="compositionally biased region" description="Low complexity" evidence="3">
    <location>
        <begin position="6800"/>
        <end position="6818"/>
    </location>
</feature>
<dbReference type="InterPro" id="IPR011704">
    <property type="entry name" value="ATPase_dyneun-rel_AAA"/>
</dbReference>
<evidence type="ECO:0000313" key="6">
    <source>
        <dbReference type="Proteomes" id="UP001141327"/>
    </source>
</evidence>
<feature type="region of interest" description="Disordered" evidence="3">
    <location>
        <begin position="2941"/>
        <end position="2980"/>
    </location>
</feature>
<feature type="compositionally biased region" description="Low complexity" evidence="3">
    <location>
        <begin position="2941"/>
        <end position="2950"/>
    </location>
</feature>
<feature type="compositionally biased region" description="Low complexity" evidence="3">
    <location>
        <begin position="4673"/>
        <end position="4684"/>
    </location>
</feature>
<feature type="region of interest" description="Disordered" evidence="3">
    <location>
        <begin position="6056"/>
        <end position="6920"/>
    </location>
</feature>
<keyword evidence="1" id="KW-0547">Nucleotide-binding</keyword>
<dbReference type="InterPro" id="IPR027417">
    <property type="entry name" value="P-loop_NTPase"/>
</dbReference>
<dbReference type="EMBL" id="JAPMOS010000017">
    <property type="protein sequence ID" value="KAJ4459704.1"/>
    <property type="molecule type" value="Genomic_DNA"/>
</dbReference>
<feature type="compositionally biased region" description="Pro residues" evidence="3">
    <location>
        <begin position="6881"/>
        <end position="6890"/>
    </location>
</feature>
<feature type="region of interest" description="Disordered" evidence="3">
    <location>
        <begin position="2864"/>
        <end position="2891"/>
    </location>
</feature>
<gene>
    <name evidence="5" type="ORF">PAPYR_4090</name>
</gene>
<feature type="region of interest" description="Disordered" evidence="3">
    <location>
        <begin position="305"/>
        <end position="328"/>
    </location>
</feature>
<feature type="compositionally biased region" description="Low complexity" evidence="3">
    <location>
        <begin position="120"/>
        <end position="143"/>
    </location>
</feature>
<feature type="region of interest" description="Disordered" evidence="3">
    <location>
        <begin position="5927"/>
        <end position="5946"/>
    </location>
</feature>
<feature type="region of interest" description="Disordered" evidence="3">
    <location>
        <begin position="7099"/>
        <end position="7124"/>
    </location>
</feature>
<accession>A0ABQ8UKG5</accession>
<dbReference type="SMART" id="SM00382">
    <property type="entry name" value="AAA"/>
    <property type="match status" value="5"/>
</dbReference>
<feature type="domain" description="AAA+ ATPase" evidence="4">
    <location>
        <begin position="1119"/>
        <end position="1265"/>
    </location>
</feature>
<dbReference type="Pfam" id="PF17867">
    <property type="entry name" value="AAA_lid_7"/>
    <property type="match status" value="2"/>
</dbReference>
<feature type="region of interest" description="Disordered" evidence="3">
    <location>
        <begin position="5033"/>
        <end position="5090"/>
    </location>
</feature>
<feature type="compositionally biased region" description="Low complexity" evidence="3">
    <location>
        <begin position="33"/>
        <end position="47"/>
    </location>
</feature>
<feature type="compositionally biased region" description="Low complexity" evidence="3">
    <location>
        <begin position="5323"/>
        <end position="5345"/>
    </location>
</feature>